<dbReference type="InterPro" id="IPR012340">
    <property type="entry name" value="NA-bd_OB-fold"/>
</dbReference>
<dbReference type="GO" id="GO:0017004">
    <property type="term" value="P:cytochrome complex assembly"/>
    <property type="evidence" value="ECO:0007669"/>
    <property type="project" value="UniProtKB-KW"/>
</dbReference>
<keyword evidence="4" id="KW-0479">Metal-binding</keyword>
<evidence type="ECO:0008006" key="12">
    <source>
        <dbReference type="Google" id="ProtNLM"/>
    </source>
</evidence>
<organism evidence="10 11">
    <name type="scientific">Handelsmanbacteria sp. (strain RIFCSPLOWO2_12_FULL_64_10)</name>
    <dbReference type="NCBI Taxonomy" id="1817868"/>
    <lineage>
        <taxon>Bacteria</taxon>
        <taxon>Candidatus Handelsmaniibacteriota</taxon>
    </lineage>
</organism>
<evidence type="ECO:0000256" key="1">
    <source>
        <dbReference type="ARBA" id="ARBA00004370"/>
    </source>
</evidence>
<protein>
    <recommendedName>
        <fullName evidence="12">Cytochrome c biogenesis protein CcmE</fullName>
    </recommendedName>
</protein>
<evidence type="ECO:0000313" key="11">
    <source>
        <dbReference type="Proteomes" id="UP000178606"/>
    </source>
</evidence>
<dbReference type="AlphaFoldDB" id="A0A1F6CSL7"/>
<evidence type="ECO:0000256" key="5">
    <source>
        <dbReference type="ARBA" id="ARBA00022748"/>
    </source>
</evidence>
<dbReference type="EMBL" id="MFKF01000154">
    <property type="protein sequence ID" value="OGG52179.1"/>
    <property type="molecule type" value="Genomic_DNA"/>
</dbReference>
<evidence type="ECO:0000256" key="8">
    <source>
        <dbReference type="ARBA" id="ARBA00023004"/>
    </source>
</evidence>
<dbReference type="GO" id="GO:0046872">
    <property type="term" value="F:metal ion binding"/>
    <property type="evidence" value="ECO:0007669"/>
    <property type="project" value="UniProtKB-KW"/>
</dbReference>
<dbReference type="Pfam" id="PF03100">
    <property type="entry name" value="CcmE"/>
    <property type="match status" value="1"/>
</dbReference>
<evidence type="ECO:0000256" key="7">
    <source>
        <dbReference type="ARBA" id="ARBA00022989"/>
    </source>
</evidence>
<evidence type="ECO:0000256" key="6">
    <source>
        <dbReference type="ARBA" id="ARBA00022968"/>
    </source>
</evidence>
<dbReference type="Proteomes" id="UP000178606">
    <property type="component" value="Unassembled WGS sequence"/>
</dbReference>
<accession>A0A1F6CSL7</accession>
<evidence type="ECO:0000256" key="9">
    <source>
        <dbReference type="ARBA" id="ARBA00023136"/>
    </source>
</evidence>
<keyword evidence="3" id="KW-0812">Transmembrane</keyword>
<sequence length="139" mass="15316">MRRKAKLMAGLGVIVASLVYLVVSGFQNTSVYYLTVSELHAREAAVAGKRVKVAGKVVAGSIQQDRETMQVRFRAEEGGQVIPVVYRGIVPDTFKDGAEVVLEGRRGEDGVFRAETLLAKCPSKYEGMDLEQIKQQRRS</sequence>
<evidence type="ECO:0000256" key="2">
    <source>
        <dbReference type="ARBA" id="ARBA00022617"/>
    </source>
</evidence>
<keyword evidence="8" id="KW-0408">Iron</keyword>
<dbReference type="InterPro" id="IPR036127">
    <property type="entry name" value="CcmE-like_sf"/>
</dbReference>
<dbReference type="GO" id="GO:0005886">
    <property type="term" value="C:plasma membrane"/>
    <property type="evidence" value="ECO:0007669"/>
    <property type="project" value="InterPro"/>
</dbReference>
<keyword evidence="6" id="KW-0735">Signal-anchor</keyword>
<evidence type="ECO:0000313" key="10">
    <source>
        <dbReference type="EMBL" id="OGG52179.1"/>
    </source>
</evidence>
<keyword evidence="7" id="KW-1133">Transmembrane helix</keyword>
<dbReference type="GO" id="GO:0017003">
    <property type="term" value="P:protein-heme linkage"/>
    <property type="evidence" value="ECO:0007669"/>
    <property type="project" value="InterPro"/>
</dbReference>
<proteinExistence type="predicted"/>
<dbReference type="SUPFAM" id="SSF82093">
    <property type="entry name" value="Heme chaperone CcmE"/>
    <property type="match status" value="1"/>
</dbReference>
<evidence type="ECO:0000256" key="3">
    <source>
        <dbReference type="ARBA" id="ARBA00022692"/>
    </source>
</evidence>
<reference evidence="10 11" key="1">
    <citation type="journal article" date="2016" name="Nat. Commun.">
        <title>Thousands of microbial genomes shed light on interconnected biogeochemical processes in an aquifer system.</title>
        <authorList>
            <person name="Anantharaman K."/>
            <person name="Brown C.T."/>
            <person name="Hug L.A."/>
            <person name="Sharon I."/>
            <person name="Castelle C.J."/>
            <person name="Probst A.J."/>
            <person name="Thomas B.C."/>
            <person name="Singh A."/>
            <person name="Wilkins M.J."/>
            <person name="Karaoz U."/>
            <person name="Brodie E.L."/>
            <person name="Williams K.H."/>
            <person name="Hubbard S.S."/>
            <person name="Banfield J.F."/>
        </authorList>
    </citation>
    <scope>NUCLEOTIDE SEQUENCE [LARGE SCALE GENOMIC DNA]</scope>
    <source>
        <strain evidence="11">RIFCSPLOWO2_12_FULL_64_10</strain>
    </source>
</reference>
<dbReference type="Gene3D" id="2.40.50.140">
    <property type="entry name" value="Nucleic acid-binding proteins"/>
    <property type="match status" value="1"/>
</dbReference>
<keyword evidence="2" id="KW-0349">Heme</keyword>
<comment type="subcellular location">
    <subcellularLocation>
        <location evidence="1">Membrane</location>
    </subcellularLocation>
</comment>
<keyword evidence="5" id="KW-0201">Cytochrome c-type biogenesis</keyword>
<name>A0A1F6CSL7_HANXR</name>
<dbReference type="PANTHER" id="PTHR34128:SF2">
    <property type="entry name" value="CYTOCHROME C-TYPE BIOGENESIS PROTEIN CCME HOMOLOG, MITOCHONDRIAL"/>
    <property type="match status" value="1"/>
</dbReference>
<dbReference type="InterPro" id="IPR004329">
    <property type="entry name" value="CcmE"/>
</dbReference>
<comment type="caution">
    <text evidence="10">The sequence shown here is derived from an EMBL/GenBank/DDBJ whole genome shotgun (WGS) entry which is preliminary data.</text>
</comment>
<keyword evidence="9" id="KW-0472">Membrane</keyword>
<evidence type="ECO:0000256" key="4">
    <source>
        <dbReference type="ARBA" id="ARBA00022723"/>
    </source>
</evidence>
<gene>
    <name evidence="10" type="ORF">A3F84_19430</name>
</gene>
<dbReference type="GO" id="GO:0020037">
    <property type="term" value="F:heme binding"/>
    <property type="evidence" value="ECO:0007669"/>
    <property type="project" value="InterPro"/>
</dbReference>
<dbReference type="PANTHER" id="PTHR34128">
    <property type="entry name" value="CYTOCHROME C-TYPE BIOGENESIS PROTEIN CCME HOMOLOG, MITOCHONDRIAL"/>
    <property type="match status" value="1"/>
</dbReference>